<evidence type="ECO:0000313" key="2">
    <source>
        <dbReference type="EMBL" id="SMD16156.1"/>
    </source>
</evidence>
<dbReference type="Pfam" id="PF13560">
    <property type="entry name" value="HTH_31"/>
    <property type="match status" value="1"/>
</dbReference>
<feature type="domain" description="HTH cro/C1-type" evidence="1">
    <location>
        <begin position="43"/>
        <end position="98"/>
    </location>
</feature>
<name>A0A1W2F3U0_9PSEU</name>
<dbReference type="SMART" id="SM00530">
    <property type="entry name" value="HTH_XRE"/>
    <property type="match status" value="1"/>
</dbReference>
<evidence type="ECO:0000259" key="1">
    <source>
        <dbReference type="PROSITE" id="PS50943"/>
    </source>
</evidence>
<dbReference type="PROSITE" id="PS00716">
    <property type="entry name" value="SIGMA70_2"/>
    <property type="match status" value="1"/>
</dbReference>
<dbReference type="EMBL" id="FWYC01000011">
    <property type="protein sequence ID" value="SMD16156.1"/>
    <property type="molecule type" value="Genomic_DNA"/>
</dbReference>
<sequence length="114" mass="12494">MGRSWKDVKADKEAIDHAAGRDVEATRTTARNRTQAYVLGFRLAELRKKVGLTQVDVAEHMGVSQARISQLEQGEVDQLEVDTVRRYITALGGTLKIVADIDGEDVNLATSQVA</sequence>
<protein>
    <submittedName>
        <fullName evidence="2">Helix-turn-helix domain-containing protein</fullName>
    </submittedName>
</protein>
<dbReference type="InterPro" id="IPR000943">
    <property type="entry name" value="RNA_pol_sigma70"/>
</dbReference>
<dbReference type="PROSITE" id="PS50943">
    <property type="entry name" value="HTH_CROC1"/>
    <property type="match status" value="1"/>
</dbReference>
<dbReference type="SUPFAM" id="SSF47413">
    <property type="entry name" value="lambda repressor-like DNA-binding domains"/>
    <property type="match status" value="1"/>
</dbReference>
<dbReference type="AlphaFoldDB" id="A0A1W2F3U0"/>
<keyword evidence="3" id="KW-1185">Reference proteome</keyword>
<dbReference type="InterPro" id="IPR010982">
    <property type="entry name" value="Lambda_DNA-bd_dom_sf"/>
</dbReference>
<dbReference type="eggNOG" id="COG3620">
    <property type="taxonomic scope" value="Bacteria"/>
</dbReference>
<dbReference type="GO" id="GO:0003677">
    <property type="term" value="F:DNA binding"/>
    <property type="evidence" value="ECO:0007669"/>
    <property type="project" value="InterPro"/>
</dbReference>
<gene>
    <name evidence="2" type="ORF">SAMN05660733_04984</name>
</gene>
<dbReference type="GO" id="GO:0006352">
    <property type="term" value="P:DNA-templated transcription initiation"/>
    <property type="evidence" value="ECO:0007669"/>
    <property type="project" value="InterPro"/>
</dbReference>
<proteinExistence type="predicted"/>
<dbReference type="GO" id="GO:0003700">
    <property type="term" value="F:DNA-binding transcription factor activity"/>
    <property type="evidence" value="ECO:0007669"/>
    <property type="project" value="InterPro"/>
</dbReference>
<organism evidence="2 3">
    <name type="scientific">Lentzea albidocapillata</name>
    <dbReference type="NCBI Taxonomy" id="40571"/>
    <lineage>
        <taxon>Bacteria</taxon>
        <taxon>Bacillati</taxon>
        <taxon>Actinomycetota</taxon>
        <taxon>Actinomycetes</taxon>
        <taxon>Pseudonocardiales</taxon>
        <taxon>Pseudonocardiaceae</taxon>
        <taxon>Lentzea</taxon>
    </lineage>
</organism>
<dbReference type="Gene3D" id="1.10.260.40">
    <property type="entry name" value="lambda repressor-like DNA-binding domains"/>
    <property type="match status" value="1"/>
</dbReference>
<dbReference type="InterPro" id="IPR001387">
    <property type="entry name" value="Cro/C1-type_HTH"/>
</dbReference>
<dbReference type="CDD" id="cd00093">
    <property type="entry name" value="HTH_XRE"/>
    <property type="match status" value="1"/>
</dbReference>
<dbReference type="Proteomes" id="UP000192840">
    <property type="component" value="Unassembled WGS sequence"/>
</dbReference>
<accession>A0A1W2F3U0</accession>
<reference evidence="3" key="1">
    <citation type="submission" date="2017-04" db="EMBL/GenBank/DDBJ databases">
        <authorList>
            <person name="Varghese N."/>
            <person name="Submissions S."/>
        </authorList>
    </citation>
    <scope>NUCLEOTIDE SEQUENCE [LARGE SCALE GENOMIC DNA]</scope>
    <source>
        <strain evidence="3">DSM 44073</strain>
    </source>
</reference>
<evidence type="ECO:0000313" key="3">
    <source>
        <dbReference type="Proteomes" id="UP000192840"/>
    </source>
</evidence>
<dbReference type="STRING" id="40571.SAMN05660733_04984"/>
<dbReference type="OrthoDB" id="5738376at2"/>